<evidence type="ECO:0000256" key="3">
    <source>
        <dbReference type="ARBA" id="ARBA00008982"/>
    </source>
</evidence>
<evidence type="ECO:0000256" key="14">
    <source>
        <dbReference type="RuleBase" id="RU000532"/>
    </source>
</evidence>
<evidence type="ECO:0000256" key="6">
    <source>
        <dbReference type="ARBA" id="ARBA00022490"/>
    </source>
</evidence>
<dbReference type="InterPro" id="IPR001576">
    <property type="entry name" value="Phosphoglycerate_kinase"/>
</dbReference>
<evidence type="ECO:0000256" key="4">
    <source>
        <dbReference type="ARBA" id="ARBA00011245"/>
    </source>
</evidence>
<feature type="binding site" evidence="11">
    <location>
        <position position="36"/>
    </location>
    <ligand>
        <name>substrate</name>
    </ligand>
</feature>
<feature type="binding site" evidence="11 12">
    <location>
        <begin position="59"/>
        <end position="62"/>
    </location>
    <ligand>
        <name>substrate</name>
    </ligand>
</feature>
<dbReference type="EC" id="2.7.2.3" evidence="5 11"/>
<keyword evidence="11" id="KW-0324">Glycolysis</keyword>
<comment type="catalytic activity">
    <reaction evidence="1 11 14">
        <text>(2R)-3-phosphoglycerate + ATP = (2R)-3-phospho-glyceroyl phosphate + ADP</text>
        <dbReference type="Rhea" id="RHEA:14801"/>
        <dbReference type="ChEBI" id="CHEBI:30616"/>
        <dbReference type="ChEBI" id="CHEBI:57604"/>
        <dbReference type="ChEBI" id="CHEBI:58272"/>
        <dbReference type="ChEBI" id="CHEBI:456216"/>
        <dbReference type="EC" id="2.7.2.3"/>
    </reaction>
</comment>
<keyword evidence="10 11" id="KW-0067">ATP-binding</keyword>
<dbReference type="InterPro" id="IPR036043">
    <property type="entry name" value="Phosphoglycerate_kinase_sf"/>
</dbReference>
<keyword evidence="9 11" id="KW-0418">Kinase</keyword>
<feature type="binding site" evidence="12">
    <location>
        <position position="145"/>
    </location>
    <ligand>
        <name>(2R)-3-phosphoglycerate</name>
        <dbReference type="ChEBI" id="CHEBI:58272"/>
    </ligand>
</feature>
<feature type="binding site" evidence="11">
    <location>
        <position position="145"/>
    </location>
    <ligand>
        <name>substrate</name>
    </ligand>
</feature>
<comment type="subunit">
    <text evidence="4 11">Monomer.</text>
</comment>
<dbReference type="InterPro" id="IPR015911">
    <property type="entry name" value="Phosphoglycerate_kinase_CS"/>
</dbReference>
<dbReference type="SUPFAM" id="SSF53748">
    <property type="entry name" value="Phosphoglycerate kinase"/>
    <property type="match status" value="1"/>
</dbReference>
<dbReference type="HAMAP" id="MF_00145">
    <property type="entry name" value="Phosphoglyc_kinase"/>
    <property type="match status" value="1"/>
</dbReference>
<dbReference type="OrthoDB" id="9808460at2"/>
<dbReference type="PANTHER" id="PTHR11406:SF23">
    <property type="entry name" value="PHOSPHOGLYCERATE KINASE 1, CHLOROPLASTIC-RELATED"/>
    <property type="match status" value="1"/>
</dbReference>
<protein>
    <recommendedName>
        <fullName evidence="5 11">Phosphoglycerate kinase</fullName>
        <ecNumber evidence="5 11">2.7.2.3</ecNumber>
    </recommendedName>
</protein>
<reference evidence="16" key="1">
    <citation type="submission" date="2016-10" db="EMBL/GenBank/DDBJ databases">
        <authorList>
            <person name="Wegmann U."/>
        </authorList>
    </citation>
    <scope>NUCLEOTIDE SEQUENCE [LARGE SCALE GENOMIC DNA]</scope>
</reference>
<comment type="similarity">
    <text evidence="3 11 14">Belongs to the phosphoglycerate kinase family.</text>
</comment>
<dbReference type="FunFam" id="3.40.50.1260:FF:000001">
    <property type="entry name" value="Phosphoglycerate kinase"/>
    <property type="match status" value="1"/>
</dbReference>
<evidence type="ECO:0000313" key="16">
    <source>
        <dbReference type="Proteomes" id="UP000186323"/>
    </source>
</evidence>
<feature type="binding site" evidence="11">
    <location>
        <position position="112"/>
    </location>
    <ligand>
        <name>substrate</name>
    </ligand>
</feature>
<evidence type="ECO:0000256" key="7">
    <source>
        <dbReference type="ARBA" id="ARBA00022679"/>
    </source>
</evidence>
<dbReference type="PIRSF" id="PIRSF000724">
    <property type="entry name" value="Pgk"/>
    <property type="match status" value="1"/>
</dbReference>
<feature type="binding site" evidence="11 12">
    <location>
        <begin position="21"/>
        <end position="23"/>
    </location>
    <ligand>
        <name>substrate</name>
    </ligand>
</feature>
<evidence type="ECO:0000256" key="2">
    <source>
        <dbReference type="ARBA" id="ARBA00004496"/>
    </source>
</evidence>
<feature type="binding site" evidence="11 13">
    <location>
        <position position="196"/>
    </location>
    <ligand>
        <name>ATP</name>
        <dbReference type="ChEBI" id="CHEBI:30616"/>
    </ligand>
</feature>
<dbReference type="GO" id="GO:0006096">
    <property type="term" value="P:glycolytic process"/>
    <property type="evidence" value="ECO:0007669"/>
    <property type="project" value="UniProtKB-UniRule"/>
</dbReference>
<dbReference type="Proteomes" id="UP000186323">
    <property type="component" value="Chromosome I"/>
</dbReference>
<feature type="binding site" evidence="12">
    <location>
        <position position="36"/>
    </location>
    <ligand>
        <name>(2R)-3-phosphoglycerate</name>
        <dbReference type="ChEBI" id="CHEBI:58272"/>
    </ligand>
</feature>
<dbReference type="PRINTS" id="PR00477">
    <property type="entry name" value="PHGLYCKINASE"/>
</dbReference>
<dbReference type="GO" id="GO:0004618">
    <property type="term" value="F:phosphoglycerate kinase activity"/>
    <property type="evidence" value="ECO:0007669"/>
    <property type="project" value="UniProtKB-UniRule"/>
</dbReference>
<dbReference type="Pfam" id="PF00162">
    <property type="entry name" value="PGK"/>
    <property type="match status" value="1"/>
</dbReference>
<proteinExistence type="inferred from homology"/>
<dbReference type="GO" id="GO:0006094">
    <property type="term" value="P:gluconeogenesis"/>
    <property type="evidence" value="ECO:0007669"/>
    <property type="project" value="TreeGrafter"/>
</dbReference>
<dbReference type="RefSeq" id="WP_072336873.1">
    <property type="nucleotide sequence ID" value="NZ_CALJDE010000044.1"/>
</dbReference>
<evidence type="ECO:0000256" key="8">
    <source>
        <dbReference type="ARBA" id="ARBA00022741"/>
    </source>
</evidence>
<keyword evidence="7 11" id="KW-0808">Transferase</keyword>
<sequence length="390" mass="40106">MPIRLLQDMECSGKTVVIRQDLNVPMKDGRITNDKRIRAALPGIRMALDKGAGVILLSHLGRPTEGVVEEKFSLAPVAAHLSGLLGRPVKLAADLDAAKAAPGEVVLLENIRFFKGEKKNDPALAARLAALGDIYVMDAFGAAHRAHASTEGAVRAARVACAGPLMAAELAAFARVLDAPARPLMAIIGGSKVSTKLGLLDNLLGKVDTLIVGGGIANTFLAAAGYGVGTSLYEPELVDDAKKVMAKARELGKALPLPVDVVTARELAPGQTATVRDVDKVPADEMILDVGPKTVELYAGLLQKAATVVWNGPVGAFETDPFGAGTRALAEALAASPAFVVVGGGDSVAAVESYGLADKMGYISTGGGASLELLEGKVLPSVAALQDRGA</sequence>
<organism evidence="15 16">
    <name type="scientific">Desulfovibrio piger</name>
    <dbReference type="NCBI Taxonomy" id="901"/>
    <lineage>
        <taxon>Bacteria</taxon>
        <taxon>Pseudomonadati</taxon>
        <taxon>Thermodesulfobacteriota</taxon>
        <taxon>Desulfovibrionia</taxon>
        <taxon>Desulfovibrionales</taxon>
        <taxon>Desulfovibrionaceae</taxon>
        <taxon>Desulfovibrio</taxon>
    </lineage>
</organism>
<comment type="pathway">
    <text evidence="11">Carbohydrate degradation; glycolysis; pyruvate from D-glyceraldehyde 3-phosphate: step 2/5.</text>
</comment>
<gene>
    <name evidence="11" type="primary">pgk</name>
    <name evidence="15" type="ORF">DESPIGER_2342</name>
</gene>
<evidence type="ECO:0000256" key="10">
    <source>
        <dbReference type="ARBA" id="ARBA00022840"/>
    </source>
</evidence>
<keyword evidence="8 11" id="KW-0547">Nucleotide-binding</keyword>
<dbReference type="UniPathway" id="UPA00109">
    <property type="reaction ID" value="UER00185"/>
</dbReference>
<dbReference type="GO" id="GO:0005524">
    <property type="term" value="F:ATP binding"/>
    <property type="evidence" value="ECO:0007669"/>
    <property type="project" value="UniProtKB-KW"/>
</dbReference>
<dbReference type="KEGG" id="dpg:DESPIGER_2342"/>
<evidence type="ECO:0000256" key="9">
    <source>
        <dbReference type="ARBA" id="ARBA00022777"/>
    </source>
</evidence>
<dbReference type="PROSITE" id="PS00111">
    <property type="entry name" value="PGLYCERATE_KINASE"/>
    <property type="match status" value="1"/>
</dbReference>
<evidence type="ECO:0000256" key="12">
    <source>
        <dbReference type="PIRSR" id="PIRSR000724-1"/>
    </source>
</evidence>
<evidence type="ECO:0000313" key="15">
    <source>
        <dbReference type="EMBL" id="SFV74164.1"/>
    </source>
</evidence>
<evidence type="ECO:0000256" key="13">
    <source>
        <dbReference type="PIRSR" id="PIRSR000724-2"/>
    </source>
</evidence>
<feature type="binding site" evidence="11 13">
    <location>
        <begin position="344"/>
        <end position="347"/>
    </location>
    <ligand>
        <name>ATP</name>
        <dbReference type="ChEBI" id="CHEBI:30616"/>
    </ligand>
</feature>
<accession>A0A1K1LHH0</accession>
<name>A0A1K1LHH0_9BACT</name>
<comment type="subcellular location">
    <subcellularLocation>
        <location evidence="2 11">Cytoplasm</location>
    </subcellularLocation>
</comment>
<dbReference type="FunFam" id="3.40.50.1260:FF:000002">
    <property type="entry name" value="Phosphoglycerate kinase"/>
    <property type="match status" value="1"/>
</dbReference>
<dbReference type="Gene3D" id="3.40.50.1260">
    <property type="entry name" value="Phosphoglycerate kinase, N-terminal domain"/>
    <property type="match status" value="2"/>
</dbReference>
<feature type="binding site" evidence="12">
    <location>
        <position position="112"/>
    </location>
    <ligand>
        <name>(2R)-3-phosphoglycerate</name>
        <dbReference type="ChEBI" id="CHEBI:58272"/>
    </ligand>
</feature>
<keyword evidence="16" id="KW-1185">Reference proteome</keyword>
<dbReference type="PANTHER" id="PTHR11406">
    <property type="entry name" value="PHOSPHOGLYCERATE KINASE"/>
    <property type="match status" value="1"/>
</dbReference>
<evidence type="ECO:0000256" key="11">
    <source>
        <dbReference type="HAMAP-Rule" id="MF_00145"/>
    </source>
</evidence>
<dbReference type="InterPro" id="IPR015824">
    <property type="entry name" value="Phosphoglycerate_kinase_N"/>
</dbReference>
<dbReference type="AlphaFoldDB" id="A0A1K1LHH0"/>
<dbReference type="GO" id="GO:0005829">
    <property type="term" value="C:cytosol"/>
    <property type="evidence" value="ECO:0007669"/>
    <property type="project" value="TreeGrafter"/>
</dbReference>
<evidence type="ECO:0000256" key="1">
    <source>
        <dbReference type="ARBA" id="ARBA00000642"/>
    </source>
</evidence>
<dbReference type="EMBL" id="LT630450">
    <property type="protein sequence ID" value="SFV74164.1"/>
    <property type="molecule type" value="Genomic_DNA"/>
</dbReference>
<feature type="binding site" evidence="11 13">
    <location>
        <position position="318"/>
    </location>
    <ligand>
        <name>ATP</name>
        <dbReference type="ChEBI" id="CHEBI:30616"/>
    </ligand>
</feature>
<comment type="caution">
    <text evidence="11">Lacks conserved residue(s) required for the propagation of feature annotation.</text>
</comment>
<keyword evidence="6 11" id="KW-0963">Cytoplasm</keyword>
<dbReference type="GO" id="GO:0043531">
    <property type="term" value="F:ADP binding"/>
    <property type="evidence" value="ECO:0007669"/>
    <property type="project" value="TreeGrafter"/>
</dbReference>
<evidence type="ECO:0000256" key="5">
    <source>
        <dbReference type="ARBA" id="ARBA00013061"/>
    </source>
</evidence>